<name>A0A0V0RFR9_9BILA</name>
<protein>
    <submittedName>
        <fullName evidence="1">Uncharacterized protein</fullName>
    </submittedName>
</protein>
<comment type="caution">
    <text evidence="1">The sequence shown here is derived from an EMBL/GenBank/DDBJ whole genome shotgun (WGS) entry which is preliminary data.</text>
</comment>
<sequence length="74" mass="8327">MDDNCTREKGFVKRSTAYRVQHAQVAAFKGRLLRNEISVERFFKCHSDSEIRPAIFDITGDPKKTEGANLAPAS</sequence>
<dbReference type="EMBL" id="JYDL01000207">
    <property type="protein sequence ID" value="KRX13340.1"/>
    <property type="molecule type" value="Genomic_DNA"/>
</dbReference>
<accession>A0A0V0RFR9</accession>
<dbReference type="Proteomes" id="UP000054630">
    <property type="component" value="Unassembled WGS sequence"/>
</dbReference>
<evidence type="ECO:0000313" key="2">
    <source>
        <dbReference type="Proteomes" id="UP000054630"/>
    </source>
</evidence>
<proteinExistence type="predicted"/>
<reference evidence="1 2" key="1">
    <citation type="submission" date="2015-01" db="EMBL/GenBank/DDBJ databases">
        <title>Evolution of Trichinella species and genotypes.</title>
        <authorList>
            <person name="Korhonen P.K."/>
            <person name="Edoardo P."/>
            <person name="Giuseppe L.R."/>
            <person name="Gasser R.B."/>
        </authorList>
    </citation>
    <scope>NUCLEOTIDE SEQUENCE [LARGE SCALE GENOMIC DNA]</scope>
    <source>
        <strain evidence="1">ISS37</strain>
    </source>
</reference>
<dbReference type="AlphaFoldDB" id="A0A0V0RFR9"/>
<organism evidence="1 2">
    <name type="scientific">Trichinella nelsoni</name>
    <dbReference type="NCBI Taxonomy" id="6336"/>
    <lineage>
        <taxon>Eukaryota</taxon>
        <taxon>Metazoa</taxon>
        <taxon>Ecdysozoa</taxon>
        <taxon>Nematoda</taxon>
        <taxon>Enoplea</taxon>
        <taxon>Dorylaimia</taxon>
        <taxon>Trichinellida</taxon>
        <taxon>Trichinellidae</taxon>
        <taxon>Trichinella</taxon>
    </lineage>
</organism>
<gene>
    <name evidence="1" type="ORF">T07_6790</name>
</gene>
<keyword evidence="2" id="KW-1185">Reference proteome</keyword>
<evidence type="ECO:0000313" key="1">
    <source>
        <dbReference type="EMBL" id="KRX13340.1"/>
    </source>
</evidence>